<evidence type="ECO:0000313" key="3">
    <source>
        <dbReference type="Proteomes" id="UP001558652"/>
    </source>
</evidence>
<dbReference type="EMBL" id="JBFDAA010000007">
    <property type="protein sequence ID" value="KAL1130741.1"/>
    <property type="molecule type" value="Genomic_DNA"/>
</dbReference>
<keyword evidence="3" id="KW-1185">Reference proteome</keyword>
<organism evidence="2 3">
    <name type="scientific">Ranatra chinensis</name>
    <dbReference type="NCBI Taxonomy" id="642074"/>
    <lineage>
        <taxon>Eukaryota</taxon>
        <taxon>Metazoa</taxon>
        <taxon>Ecdysozoa</taxon>
        <taxon>Arthropoda</taxon>
        <taxon>Hexapoda</taxon>
        <taxon>Insecta</taxon>
        <taxon>Pterygota</taxon>
        <taxon>Neoptera</taxon>
        <taxon>Paraneoptera</taxon>
        <taxon>Hemiptera</taxon>
        <taxon>Heteroptera</taxon>
        <taxon>Panheteroptera</taxon>
        <taxon>Nepomorpha</taxon>
        <taxon>Nepidae</taxon>
        <taxon>Ranatrinae</taxon>
        <taxon>Ranatra</taxon>
    </lineage>
</organism>
<sequence length="101" mass="10939">MPRVSHMSASRTTANNDGVFGDDDEEESVGFCEPKPAAVATPSCHDGENMLPMMEHPEGNQRHAVKHQNRGPRNYWVAFTICSICGTSVLKARLTSGPLGV</sequence>
<dbReference type="AlphaFoldDB" id="A0ABD0YHH9"/>
<proteinExistence type="predicted"/>
<accession>A0ABD0YHH9</accession>
<gene>
    <name evidence="2" type="ORF">AAG570_011982</name>
</gene>
<dbReference type="Proteomes" id="UP001558652">
    <property type="component" value="Unassembled WGS sequence"/>
</dbReference>
<evidence type="ECO:0000256" key="1">
    <source>
        <dbReference type="SAM" id="MobiDB-lite"/>
    </source>
</evidence>
<comment type="caution">
    <text evidence="2">The sequence shown here is derived from an EMBL/GenBank/DDBJ whole genome shotgun (WGS) entry which is preliminary data.</text>
</comment>
<reference evidence="2 3" key="1">
    <citation type="submission" date="2024-07" db="EMBL/GenBank/DDBJ databases">
        <title>Chromosome-level genome assembly of the water stick insect Ranatra chinensis (Heteroptera: Nepidae).</title>
        <authorList>
            <person name="Liu X."/>
        </authorList>
    </citation>
    <scope>NUCLEOTIDE SEQUENCE [LARGE SCALE GENOMIC DNA]</scope>
    <source>
        <strain evidence="2">Cailab_2021Rc</strain>
        <tissue evidence="2">Muscle</tissue>
    </source>
</reference>
<protein>
    <submittedName>
        <fullName evidence="2">Uncharacterized protein</fullName>
    </submittedName>
</protein>
<name>A0ABD0YHH9_9HEMI</name>
<feature type="compositionally biased region" description="Polar residues" evidence="1">
    <location>
        <begin position="7"/>
        <end position="16"/>
    </location>
</feature>
<feature type="region of interest" description="Disordered" evidence="1">
    <location>
        <begin position="1"/>
        <end position="67"/>
    </location>
</feature>
<evidence type="ECO:0000313" key="2">
    <source>
        <dbReference type="EMBL" id="KAL1130741.1"/>
    </source>
</evidence>